<keyword evidence="3" id="KW-1185">Reference proteome</keyword>
<dbReference type="GO" id="GO:0033993">
    <property type="term" value="P:response to lipid"/>
    <property type="evidence" value="ECO:0007669"/>
    <property type="project" value="TreeGrafter"/>
</dbReference>
<dbReference type="GO" id="GO:0030145">
    <property type="term" value="F:manganese ion binding"/>
    <property type="evidence" value="ECO:0007669"/>
    <property type="project" value="TreeGrafter"/>
</dbReference>
<dbReference type="EMBL" id="CAJNOC010009448">
    <property type="protein sequence ID" value="CAF1129120.1"/>
    <property type="molecule type" value="Genomic_DNA"/>
</dbReference>
<proteinExistence type="predicted"/>
<gene>
    <name evidence="2" type="ORF">OXX778_LOCUS22393</name>
</gene>
<dbReference type="GO" id="GO:0019543">
    <property type="term" value="P:propionate catabolic process"/>
    <property type="evidence" value="ECO:0007669"/>
    <property type="project" value="TreeGrafter"/>
</dbReference>
<dbReference type="Proteomes" id="UP000663879">
    <property type="component" value="Unassembled WGS sequence"/>
</dbReference>
<dbReference type="PANTHER" id="PTHR11561:SF0">
    <property type="entry name" value="PHOSPHOENOLPYRUVATE CARBOXYKINASE [GTP]-RELATED"/>
    <property type="match status" value="1"/>
</dbReference>
<dbReference type="GO" id="GO:0005525">
    <property type="term" value="F:GTP binding"/>
    <property type="evidence" value="ECO:0007669"/>
    <property type="project" value="InterPro"/>
</dbReference>
<comment type="caution">
    <text evidence="2">The sequence shown here is derived from an EMBL/GenBank/DDBJ whole genome shotgun (WGS) entry which is preliminary data.</text>
</comment>
<sequence length="97" mass="11622">FGENIRVLEWIFKRTENDSTVCKETPIGFMPKDDSFDLEGLQISKEEIQELFSLDKNFWLNELNDIKNYFEEYVSDSTPQEIYNQLNAIRERFEKSN</sequence>
<feature type="non-terminal residue" evidence="2">
    <location>
        <position position="1"/>
    </location>
</feature>
<evidence type="ECO:0000313" key="2">
    <source>
        <dbReference type="EMBL" id="CAF1129120.1"/>
    </source>
</evidence>
<dbReference type="AlphaFoldDB" id="A0A814R4X9"/>
<dbReference type="GO" id="GO:0005829">
    <property type="term" value="C:cytosol"/>
    <property type="evidence" value="ECO:0007669"/>
    <property type="project" value="TreeGrafter"/>
</dbReference>
<dbReference type="SUPFAM" id="SSF53795">
    <property type="entry name" value="PEP carboxykinase-like"/>
    <property type="match status" value="1"/>
</dbReference>
<accession>A0A814R4X9</accession>
<reference evidence="2" key="1">
    <citation type="submission" date="2021-02" db="EMBL/GenBank/DDBJ databases">
        <authorList>
            <person name="Nowell W R."/>
        </authorList>
    </citation>
    <scope>NUCLEOTIDE SEQUENCE</scope>
    <source>
        <strain evidence="2">Ploen Becks lab</strain>
    </source>
</reference>
<protein>
    <recommendedName>
        <fullName evidence="1">Phosphoenolpyruvate carboxykinase C-terminal P-loop domain-containing protein</fullName>
    </recommendedName>
</protein>
<dbReference type="GO" id="GO:0006094">
    <property type="term" value="P:gluconeogenesis"/>
    <property type="evidence" value="ECO:0007669"/>
    <property type="project" value="InterPro"/>
</dbReference>
<dbReference type="Pfam" id="PF00821">
    <property type="entry name" value="PEPCK_GTP"/>
    <property type="match status" value="1"/>
</dbReference>
<dbReference type="GO" id="GO:0071333">
    <property type="term" value="P:cellular response to glucose stimulus"/>
    <property type="evidence" value="ECO:0007669"/>
    <property type="project" value="TreeGrafter"/>
</dbReference>
<dbReference type="InterPro" id="IPR035077">
    <property type="entry name" value="PEP_carboxykinase_GTP_C"/>
</dbReference>
<dbReference type="Gene3D" id="3.90.228.20">
    <property type="match status" value="1"/>
</dbReference>
<dbReference type="OrthoDB" id="5841594at2759"/>
<dbReference type="GO" id="GO:0042594">
    <property type="term" value="P:response to starvation"/>
    <property type="evidence" value="ECO:0007669"/>
    <property type="project" value="TreeGrafter"/>
</dbReference>
<dbReference type="GO" id="GO:0046327">
    <property type="term" value="P:glycerol biosynthetic process from pyruvate"/>
    <property type="evidence" value="ECO:0007669"/>
    <property type="project" value="TreeGrafter"/>
</dbReference>
<name>A0A814R4X9_9BILA</name>
<evidence type="ECO:0000259" key="1">
    <source>
        <dbReference type="Pfam" id="PF00821"/>
    </source>
</evidence>
<organism evidence="2 3">
    <name type="scientific">Brachionus calyciflorus</name>
    <dbReference type="NCBI Taxonomy" id="104777"/>
    <lineage>
        <taxon>Eukaryota</taxon>
        <taxon>Metazoa</taxon>
        <taxon>Spiralia</taxon>
        <taxon>Gnathifera</taxon>
        <taxon>Rotifera</taxon>
        <taxon>Eurotatoria</taxon>
        <taxon>Monogononta</taxon>
        <taxon>Pseudotrocha</taxon>
        <taxon>Ploima</taxon>
        <taxon>Brachionidae</taxon>
        <taxon>Brachionus</taxon>
    </lineage>
</organism>
<feature type="domain" description="Phosphoenolpyruvate carboxykinase C-terminal P-loop" evidence="1">
    <location>
        <begin position="1"/>
        <end position="92"/>
    </location>
</feature>
<dbReference type="GO" id="GO:0006107">
    <property type="term" value="P:oxaloacetate metabolic process"/>
    <property type="evidence" value="ECO:0007669"/>
    <property type="project" value="TreeGrafter"/>
</dbReference>
<dbReference type="InterPro" id="IPR008209">
    <property type="entry name" value="PEP_carboxykinase_GTP"/>
</dbReference>
<dbReference type="GO" id="GO:0004613">
    <property type="term" value="F:phosphoenolpyruvate carboxykinase (GTP) activity"/>
    <property type="evidence" value="ECO:0007669"/>
    <property type="project" value="TreeGrafter"/>
</dbReference>
<dbReference type="InterPro" id="IPR013035">
    <property type="entry name" value="PEP_carboxykinase_C"/>
</dbReference>
<dbReference type="PANTHER" id="PTHR11561">
    <property type="entry name" value="PHOSPHOENOLPYRUVATE CARBOXYKINASE"/>
    <property type="match status" value="1"/>
</dbReference>
<evidence type="ECO:0000313" key="3">
    <source>
        <dbReference type="Proteomes" id="UP000663879"/>
    </source>
</evidence>